<dbReference type="GO" id="GO:0016829">
    <property type="term" value="F:lyase activity"/>
    <property type="evidence" value="ECO:0007669"/>
    <property type="project" value="UniProtKB-KW"/>
</dbReference>
<proteinExistence type="predicted"/>
<dbReference type="NCBIfam" id="TIGR03124">
    <property type="entry name" value="citrate_citX"/>
    <property type="match status" value="1"/>
</dbReference>
<evidence type="ECO:0000256" key="1">
    <source>
        <dbReference type="ARBA" id="ARBA00012524"/>
    </source>
</evidence>
<organism evidence="5 6">
    <name type="scientific">Periweissella beninensis</name>
    <dbReference type="NCBI Taxonomy" id="504936"/>
    <lineage>
        <taxon>Bacteria</taxon>
        <taxon>Bacillati</taxon>
        <taxon>Bacillota</taxon>
        <taxon>Bacilli</taxon>
        <taxon>Lactobacillales</taxon>
        <taxon>Lactobacillaceae</taxon>
        <taxon>Periweissella</taxon>
    </lineage>
</organism>
<keyword evidence="2 5" id="KW-0808">Transferase</keyword>
<comment type="catalytic activity">
    <reaction evidence="4">
        <text>apo-[citrate lyase ACP] + 2'-(5''-triphospho-alpha-D-ribosyl)-3'-dephospho-CoA = holo-[citrate lyase ACP] + diphosphate</text>
        <dbReference type="Rhea" id="RHEA:16333"/>
        <dbReference type="Rhea" id="RHEA-COMP:10157"/>
        <dbReference type="Rhea" id="RHEA-COMP:10158"/>
        <dbReference type="ChEBI" id="CHEBI:29999"/>
        <dbReference type="ChEBI" id="CHEBI:33019"/>
        <dbReference type="ChEBI" id="CHEBI:61378"/>
        <dbReference type="ChEBI" id="CHEBI:82683"/>
        <dbReference type="EC" id="2.7.7.61"/>
    </reaction>
</comment>
<evidence type="ECO:0000313" key="6">
    <source>
        <dbReference type="Proteomes" id="UP001057481"/>
    </source>
</evidence>
<dbReference type="Proteomes" id="UP001057481">
    <property type="component" value="Unassembled WGS sequence"/>
</dbReference>
<accession>A0ABT0VFI4</accession>
<dbReference type="EMBL" id="JAGMVS010000038">
    <property type="protein sequence ID" value="MCM2436607.1"/>
    <property type="molecule type" value="Genomic_DNA"/>
</dbReference>
<gene>
    <name evidence="5" type="primary">citX</name>
    <name evidence="5" type="ORF">KAK10_01485</name>
</gene>
<reference evidence="5" key="1">
    <citation type="submission" date="2021-04" db="EMBL/GenBank/DDBJ databases">
        <title>Taxonomic assessment of Weissella genus.</title>
        <authorList>
            <person name="Fanelli F."/>
            <person name="Chieffi D."/>
            <person name="Dell'Aquila A."/>
            <person name="Gyu-Sung C."/>
            <person name="Franz C.M.A.P."/>
            <person name="Fusco V."/>
        </authorList>
    </citation>
    <scope>NUCLEOTIDE SEQUENCE</scope>
    <source>
        <strain evidence="5">LMG 25373</strain>
    </source>
</reference>
<keyword evidence="6" id="KW-1185">Reference proteome</keyword>
<evidence type="ECO:0000256" key="3">
    <source>
        <dbReference type="ARBA" id="ARBA00022695"/>
    </source>
</evidence>
<evidence type="ECO:0000313" key="5">
    <source>
        <dbReference type="EMBL" id="MCM2436607.1"/>
    </source>
</evidence>
<evidence type="ECO:0000256" key="2">
    <source>
        <dbReference type="ARBA" id="ARBA00022679"/>
    </source>
</evidence>
<keyword evidence="5" id="KW-0456">Lyase</keyword>
<keyword evidence="3 5" id="KW-0548">Nucleotidyltransferase</keyword>
<dbReference type="GO" id="GO:0050519">
    <property type="term" value="F:holo-citrate lyase synthase activity"/>
    <property type="evidence" value="ECO:0007669"/>
    <property type="project" value="UniProtKB-EC"/>
</dbReference>
<dbReference type="InterPro" id="IPR005551">
    <property type="entry name" value="CitX"/>
</dbReference>
<protein>
    <recommendedName>
        <fullName evidence="1">citrate lyase holo-[acyl-carrier protein] synthase</fullName>
        <ecNumber evidence="1">2.7.7.61</ecNumber>
    </recommendedName>
</protein>
<dbReference type="EC" id="2.7.7.61" evidence="1"/>
<dbReference type="Pfam" id="PF03802">
    <property type="entry name" value="CitX"/>
    <property type="match status" value="1"/>
</dbReference>
<evidence type="ECO:0000256" key="4">
    <source>
        <dbReference type="ARBA" id="ARBA00048574"/>
    </source>
</evidence>
<sequence>MIDIFSQGEPQTVITVLANKDWRKQQQQFLLRQNQHATLLSLKLNIPGSIKNNDYLSNLFVQGYQQISKQLKLANCIVIDKVLQIKRATGPEAILVIDTAGEQLKKISIQFEDESKLGRIFDVDVITQNNTQLSRTQLGYSPRSCYVCGANAKVCARSQCHSMQLIKNFLNKIYRDEISQNEIKNNC</sequence>
<dbReference type="RefSeq" id="WP_205143057.1">
    <property type="nucleotide sequence ID" value="NZ_JAFBDN010000003.1"/>
</dbReference>
<name>A0ABT0VFI4_9LACO</name>
<comment type="caution">
    <text evidence="5">The sequence shown here is derived from an EMBL/GenBank/DDBJ whole genome shotgun (WGS) entry which is preliminary data.</text>
</comment>